<comment type="caution">
    <text evidence="7">The sequence shown here is derived from an EMBL/GenBank/DDBJ whole genome shotgun (WGS) entry which is preliminary data.</text>
</comment>
<name>G7E0G9_MIXOS</name>
<keyword evidence="8" id="KW-1185">Reference proteome</keyword>
<dbReference type="RefSeq" id="XP_014566923.1">
    <property type="nucleotide sequence ID" value="XM_014711437.1"/>
</dbReference>
<dbReference type="Pfam" id="PF01428">
    <property type="entry name" value="zf-AN1"/>
    <property type="match status" value="2"/>
</dbReference>
<organism evidence="7 8">
    <name type="scientific">Mixia osmundae (strain CBS 9802 / IAM 14324 / JCM 22182 / KY 12970)</name>
    <dbReference type="NCBI Taxonomy" id="764103"/>
    <lineage>
        <taxon>Eukaryota</taxon>
        <taxon>Fungi</taxon>
        <taxon>Dikarya</taxon>
        <taxon>Basidiomycota</taxon>
        <taxon>Pucciniomycotina</taxon>
        <taxon>Mixiomycetes</taxon>
        <taxon>Mixiales</taxon>
        <taxon>Mixiaceae</taxon>
        <taxon>Mixia</taxon>
    </lineage>
</organism>
<feature type="compositionally biased region" description="Low complexity" evidence="5">
    <location>
        <begin position="181"/>
        <end position="199"/>
    </location>
</feature>
<keyword evidence="4" id="KW-0862">Zinc</keyword>
<dbReference type="AlphaFoldDB" id="G7E0G9"/>
<evidence type="ECO:0000256" key="3">
    <source>
        <dbReference type="ARBA" id="ARBA00022771"/>
    </source>
</evidence>
<dbReference type="InParanoid" id="G7E0G9"/>
<dbReference type="eggNOG" id="KOG3183">
    <property type="taxonomic scope" value="Eukaryota"/>
</dbReference>
<dbReference type="SMART" id="SM00154">
    <property type="entry name" value="ZnF_AN1"/>
    <property type="match status" value="2"/>
</dbReference>
<keyword evidence="1" id="KW-0479">Metal-binding</keyword>
<dbReference type="STRING" id="764103.G7E0G9"/>
<dbReference type="PANTHER" id="PTHR14677">
    <property type="entry name" value="ARSENITE INDUCUBLE RNA ASSOCIATED PROTEIN AIP-1-RELATED"/>
    <property type="match status" value="1"/>
</dbReference>
<dbReference type="SUPFAM" id="SSF118310">
    <property type="entry name" value="AN1-like Zinc finger"/>
    <property type="match status" value="2"/>
</dbReference>
<reference evidence="7 8" key="2">
    <citation type="journal article" date="2012" name="Open Biol.">
        <title>Characteristics of nucleosomes and linker DNA regions on the genome of the basidiomycete Mixia osmundae revealed by mono- and dinucleosome mapping.</title>
        <authorList>
            <person name="Nishida H."/>
            <person name="Kondo S."/>
            <person name="Matsumoto T."/>
            <person name="Suzuki Y."/>
            <person name="Yoshikawa H."/>
            <person name="Taylor T.D."/>
            <person name="Sugiyama J."/>
        </authorList>
    </citation>
    <scope>NUCLEOTIDE SEQUENCE [LARGE SCALE GENOMIC DNA]</scope>
    <source>
        <strain evidence="8">CBS 9802 / IAM 14324 / JCM 22182 / KY 12970</strain>
    </source>
</reference>
<dbReference type="OMA" id="DESKHNR"/>
<proteinExistence type="predicted"/>
<evidence type="ECO:0000256" key="5">
    <source>
        <dbReference type="SAM" id="MobiDB-lite"/>
    </source>
</evidence>
<accession>G7E0G9</accession>
<dbReference type="GO" id="GO:0005737">
    <property type="term" value="C:cytoplasm"/>
    <property type="evidence" value="ECO:0007669"/>
    <property type="project" value="TreeGrafter"/>
</dbReference>
<feature type="domain" description="AN1-type" evidence="6">
    <location>
        <begin position="13"/>
        <end position="55"/>
    </location>
</feature>
<dbReference type="InterPro" id="IPR057357">
    <property type="entry name" value="Znf-C2H2_ZFAND2A/B"/>
</dbReference>
<evidence type="ECO:0000313" key="7">
    <source>
        <dbReference type="EMBL" id="GAA96329.1"/>
    </source>
</evidence>
<evidence type="ECO:0000256" key="4">
    <source>
        <dbReference type="ARBA" id="ARBA00022833"/>
    </source>
</evidence>
<gene>
    <name evidence="7" type="primary">Mo02995</name>
    <name evidence="7" type="ORF">E5Q_02995</name>
</gene>
<protein>
    <recommendedName>
        <fullName evidence="6">AN1-type domain-containing protein</fullName>
    </recommendedName>
</protein>
<dbReference type="OrthoDB" id="431929at2759"/>
<feature type="domain" description="AN1-type" evidence="6">
    <location>
        <begin position="114"/>
        <end position="153"/>
    </location>
</feature>
<keyword evidence="2" id="KW-0677">Repeat</keyword>
<sequence>MVSAQMEEWGAHCSEPSCSQLDFLPFRCTHCQQSFCSHHWHPTGSDGHACQAYTSQDRTVPPCPLCSTPVSSPQGQDPNIAMEQHLQTRCRVLAADGLMQDGHPIKRARPANQCHARACKTKMIVPMVCKGCKASFCPSHRFEKDHQCPSLDTQAVRPAPGQKTISAAGLAALARFKANAPASSSKPAPAANAKPTASSLPEVPAQVPASSLETTASKTAQRKSAAATVKQVCPPAWTNKATRRADSERESAMKALEHRAAKGLLTEQEKVAFAEYKAGLSESERLKLAGTSKEHCIVL</sequence>
<dbReference type="EMBL" id="BABT02000078">
    <property type="protein sequence ID" value="GAA96329.1"/>
    <property type="molecule type" value="Genomic_DNA"/>
</dbReference>
<keyword evidence="3" id="KW-0863">Zinc-finger</keyword>
<evidence type="ECO:0000313" key="8">
    <source>
        <dbReference type="Proteomes" id="UP000009131"/>
    </source>
</evidence>
<evidence type="ECO:0000259" key="6">
    <source>
        <dbReference type="SMART" id="SM00154"/>
    </source>
</evidence>
<dbReference type="HOGENOM" id="CLU_061621_0_0_1"/>
<feature type="region of interest" description="Disordered" evidence="5">
    <location>
        <begin position="181"/>
        <end position="250"/>
    </location>
</feature>
<dbReference type="InterPro" id="IPR035896">
    <property type="entry name" value="AN1-like_Znf"/>
</dbReference>
<reference evidence="7 8" key="1">
    <citation type="journal article" date="2011" name="J. Gen. Appl. Microbiol.">
        <title>Draft genome sequencing of the enigmatic basidiomycete Mixia osmundae.</title>
        <authorList>
            <person name="Nishida H."/>
            <person name="Nagatsuka Y."/>
            <person name="Sugiyama J."/>
        </authorList>
    </citation>
    <scope>NUCLEOTIDE SEQUENCE [LARGE SCALE GENOMIC DNA]</scope>
    <source>
        <strain evidence="8">CBS 9802 / IAM 14324 / JCM 22182 / KY 12970</strain>
    </source>
</reference>
<dbReference type="Pfam" id="PF25403">
    <property type="entry name" value="zf-C2H2_ZFAND2"/>
    <property type="match status" value="1"/>
</dbReference>
<evidence type="ECO:0000256" key="1">
    <source>
        <dbReference type="ARBA" id="ARBA00022723"/>
    </source>
</evidence>
<dbReference type="GO" id="GO:0008270">
    <property type="term" value="F:zinc ion binding"/>
    <property type="evidence" value="ECO:0007669"/>
    <property type="project" value="UniProtKB-KW"/>
</dbReference>
<feature type="compositionally biased region" description="Polar residues" evidence="5">
    <location>
        <begin position="208"/>
        <end position="219"/>
    </location>
</feature>
<dbReference type="InterPro" id="IPR000058">
    <property type="entry name" value="Znf_AN1"/>
</dbReference>
<dbReference type="Proteomes" id="UP000009131">
    <property type="component" value="Unassembled WGS sequence"/>
</dbReference>
<dbReference type="Gene3D" id="4.10.1110.10">
    <property type="entry name" value="AN1-like Zinc finger"/>
    <property type="match status" value="2"/>
</dbReference>
<evidence type="ECO:0000256" key="2">
    <source>
        <dbReference type="ARBA" id="ARBA00022737"/>
    </source>
</evidence>
<dbReference type="PANTHER" id="PTHR14677:SF40">
    <property type="entry name" value="CDC48-ASSOCIATED UBIQUITIN-LIKE_ZINC FINGER PROTEIN 1"/>
    <property type="match status" value="1"/>
</dbReference>